<evidence type="ECO:0000256" key="7">
    <source>
        <dbReference type="RuleBase" id="RU363032"/>
    </source>
</evidence>
<dbReference type="Pfam" id="PF00528">
    <property type="entry name" value="BPD_transp_1"/>
    <property type="match status" value="1"/>
</dbReference>
<feature type="transmembrane region" description="Helical" evidence="7">
    <location>
        <begin position="174"/>
        <end position="194"/>
    </location>
</feature>
<dbReference type="AlphaFoldDB" id="A0A926E693"/>
<dbReference type="PANTHER" id="PTHR43386:SF23">
    <property type="entry name" value="ABC TRANSPORTER"/>
    <property type="match status" value="1"/>
</dbReference>
<sequence length="265" mass="28673">MIIYITAACVYLIAVLIAGLVMNPDLYGVHYENKFLTPSFSHPFGTDFMGRDMFWRSIKGLSNSILVGLAASAVSSVIALIFGVAAAVAGGKTDKIITWLVDCCMGMPHIVLLLLISYMMGRGGFGVAFAVAVTHWPELTRLVRAEVLQVKNAQYVQAAVKMGKSKTRIAKEHIIPHVLPVYLIGLVLLFPHAIMHEASLTFLGFGFSASTPAIGGILSEAMKHIVTGKWWLCLFPGLILLVAVMLFDVIGDKLKMLLNPGSGNQ</sequence>
<feature type="domain" description="ABC transmembrane type-1" evidence="8">
    <location>
        <begin position="61"/>
        <end position="251"/>
    </location>
</feature>
<evidence type="ECO:0000256" key="5">
    <source>
        <dbReference type="ARBA" id="ARBA00022989"/>
    </source>
</evidence>
<dbReference type="InterPro" id="IPR000515">
    <property type="entry name" value="MetI-like"/>
</dbReference>
<evidence type="ECO:0000256" key="1">
    <source>
        <dbReference type="ARBA" id="ARBA00004651"/>
    </source>
</evidence>
<feature type="transmembrane region" description="Helical" evidence="7">
    <location>
        <begin position="96"/>
        <end position="116"/>
    </location>
</feature>
<evidence type="ECO:0000313" key="9">
    <source>
        <dbReference type="EMBL" id="MBC8567943.1"/>
    </source>
</evidence>
<dbReference type="InterPro" id="IPR050366">
    <property type="entry name" value="BP-dependent_transpt_permease"/>
</dbReference>
<dbReference type="InterPro" id="IPR035906">
    <property type="entry name" value="MetI-like_sf"/>
</dbReference>
<feature type="transmembrane region" description="Helical" evidence="7">
    <location>
        <begin position="200"/>
        <end position="218"/>
    </location>
</feature>
<dbReference type="CDD" id="cd06261">
    <property type="entry name" value="TM_PBP2"/>
    <property type="match status" value="1"/>
</dbReference>
<dbReference type="GO" id="GO:0055085">
    <property type="term" value="P:transmembrane transport"/>
    <property type="evidence" value="ECO:0007669"/>
    <property type="project" value="InterPro"/>
</dbReference>
<keyword evidence="6 7" id="KW-0472">Membrane</keyword>
<dbReference type="GO" id="GO:0005886">
    <property type="term" value="C:plasma membrane"/>
    <property type="evidence" value="ECO:0007669"/>
    <property type="project" value="UniProtKB-SubCell"/>
</dbReference>
<keyword evidence="4 7" id="KW-0812">Transmembrane</keyword>
<keyword evidence="5 7" id="KW-1133">Transmembrane helix</keyword>
<evidence type="ECO:0000256" key="3">
    <source>
        <dbReference type="ARBA" id="ARBA00022475"/>
    </source>
</evidence>
<reference evidence="9" key="1">
    <citation type="submission" date="2020-08" db="EMBL/GenBank/DDBJ databases">
        <title>Genome public.</title>
        <authorList>
            <person name="Liu C."/>
            <person name="Sun Q."/>
        </authorList>
    </citation>
    <scope>NUCLEOTIDE SEQUENCE</scope>
    <source>
        <strain evidence="9">NSJ-24</strain>
    </source>
</reference>
<accession>A0A926E693</accession>
<comment type="similarity">
    <text evidence="7">Belongs to the binding-protein-dependent transport system permease family.</text>
</comment>
<comment type="caution">
    <text evidence="9">The sequence shown here is derived from an EMBL/GenBank/DDBJ whole genome shotgun (WGS) entry which is preliminary data.</text>
</comment>
<dbReference type="PROSITE" id="PS50928">
    <property type="entry name" value="ABC_TM1"/>
    <property type="match status" value="1"/>
</dbReference>
<feature type="transmembrane region" description="Helical" evidence="7">
    <location>
        <begin position="230"/>
        <end position="250"/>
    </location>
</feature>
<gene>
    <name evidence="9" type="ORF">H8692_04070</name>
</gene>
<evidence type="ECO:0000259" key="8">
    <source>
        <dbReference type="PROSITE" id="PS50928"/>
    </source>
</evidence>
<keyword evidence="10" id="KW-1185">Reference proteome</keyword>
<dbReference type="Gene3D" id="1.10.3720.10">
    <property type="entry name" value="MetI-like"/>
    <property type="match status" value="1"/>
</dbReference>
<dbReference type="EMBL" id="JACRTA010000001">
    <property type="protein sequence ID" value="MBC8567943.1"/>
    <property type="molecule type" value="Genomic_DNA"/>
</dbReference>
<evidence type="ECO:0000313" key="10">
    <source>
        <dbReference type="Proteomes" id="UP000610862"/>
    </source>
</evidence>
<feature type="transmembrane region" description="Helical" evidence="7">
    <location>
        <begin position="65"/>
        <end position="90"/>
    </location>
</feature>
<evidence type="ECO:0000256" key="6">
    <source>
        <dbReference type="ARBA" id="ARBA00023136"/>
    </source>
</evidence>
<comment type="subcellular location">
    <subcellularLocation>
        <location evidence="1 7">Cell membrane</location>
        <topology evidence="1 7">Multi-pass membrane protein</topology>
    </subcellularLocation>
</comment>
<keyword evidence="3" id="KW-1003">Cell membrane</keyword>
<name>A0A926E693_9FIRM</name>
<dbReference type="SUPFAM" id="SSF161098">
    <property type="entry name" value="MetI-like"/>
    <property type="match status" value="1"/>
</dbReference>
<evidence type="ECO:0000256" key="4">
    <source>
        <dbReference type="ARBA" id="ARBA00022692"/>
    </source>
</evidence>
<evidence type="ECO:0000256" key="2">
    <source>
        <dbReference type="ARBA" id="ARBA00022448"/>
    </source>
</evidence>
<organism evidence="9 10">
    <name type="scientific">Lentihominibacter hominis</name>
    <dbReference type="NCBI Taxonomy" id="2763645"/>
    <lineage>
        <taxon>Bacteria</taxon>
        <taxon>Bacillati</taxon>
        <taxon>Bacillota</taxon>
        <taxon>Clostridia</taxon>
        <taxon>Peptostreptococcales</taxon>
        <taxon>Anaerovoracaceae</taxon>
        <taxon>Lentihominibacter</taxon>
    </lineage>
</organism>
<keyword evidence="2 7" id="KW-0813">Transport</keyword>
<protein>
    <submittedName>
        <fullName evidence="9">ABC transporter permease</fullName>
    </submittedName>
</protein>
<proteinExistence type="inferred from homology"/>
<dbReference type="Proteomes" id="UP000610862">
    <property type="component" value="Unassembled WGS sequence"/>
</dbReference>
<dbReference type="PANTHER" id="PTHR43386">
    <property type="entry name" value="OLIGOPEPTIDE TRANSPORT SYSTEM PERMEASE PROTEIN APPC"/>
    <property type="match status" value="1"/>
</dbReference>